<name>A0A0L1JD84_ASPN3</name>
<comment type="caution">
    <text evidence="1">The sequence shown here is derived from an EMBL/GenBank/DDBJ whole genome shotgun (WGS) entry which is preliminary data.</text>
</comment>
<evidence type="ECO:0000313" key="1">
    <source>
        <dbReference type="EMBL" id="KNG89705.1"/>
    </source>
</evidence>
<proteinExistence type="predicted"/>
<reference evidence="1 2" key="1">
    <citation type="submission" date="2014-06" db="EMBL/GenBank/DDBJ databases">
        <title>The Genome of the Aflatoxigenic Filamentous Fungus Aspergillus nomius.</title>
        <authorList>
            <person name="Moore M.G."/>
            <person name="Shannon B.M."/>
            <person name="Brian M.M."/>
        </authorList>
    </citation>
    <scope>NUCLEOTIDE SEQUENCE [LARGE SCALE GENOMIC DNA]</scope>
    <source>
        <strain evidence="1 2">NRRL 13137</strain>
    </source>
</reference>
<evidence type="ECO:0000313" key="2">
    <source>
        <dbReference type="Proteomes" id="UP000037505"/>
    </source>
</evidence>
<dbReference type="OrthoDB" id="3886018at2759"/>
<gene>
    <name evidence="1" type="ORF">ANOM_002326</name>
</gene>
<organism evidence="1 2">
    <name type="scientific">Aspergillus nomiae NRRL (strain ATCC 15546 / NRRL 13137 / CBS 260.88 / M93)</name>
    <dbReference type="NCBI Taxonomy" id="1509407"/>
    <lineage>
        <taxon>Eukaryota</taxon>
        <taxon>Fungi</taxon>
        <taxon>Dikarya</taxon>
        <taxon>Ascomycota</taxon>
        <taxon>Pezizomycotina</taxon>
        <taxon>Eurotiomycetes</taxon>
        <taxon>Eurotiomycetidae</taxon>
        <taxon>Eurotiales</taxon>
        <taxon>Aspergillaceae</taxon>
        <taxon>Aspergillus</taxon>
        <taxon>Aspergillus subgen. Circumdati</taxon>
    </lineage>
</organism>
<evidence type="ECO:0008006" key="3">
    <source>
        <dbReference type="Google" id="ProtNLM"/>
    </source>
</evidence>
<keyword evidence="2" id="KW-1185">Reference proteome</keyword>
<dbReference type="RefSeq" id="XP_015410628.1">
    <property type="nucleotide sequence ID" value="XM_015547583.1"/>
</dbReference>
<dbReference type="AlphaFoldDB" id="A0A0L1JD84"/>
<protein>
    <recommendedName>
        <fullName evidence="3">F-box domain-containing protein</fullName>
    </recommendedName>
</protein>
<dbReference type="Proteomes" id="UP000037505">
    <property type="component" value="Unassembled WGS sequence"/>
</dbReference>
<dbReference type="GeneID" id="26804130"/>
<accession>A0A0L1JD84</accession>
<sequence>MNCAALVTLPLELMEDLVSFLELHDKCNLRLTSRAMAHRTSCISFRRNFYRKKIKLTEESLQAFVAVTQQGWLGCCLQHLTVMDVPAGDAPTLAEQRAVALLRQALTNLRINSARGLLESLTLTIETEGNAEAPWKSVWDAAAKLFRVSTVALGRSKLHVVALDIFCSIDRCSLACGEIAKVCKRVNMSECLKNTKAISLSLSHQQTKRQPSARMLPVAIGRGNAQAITCLLNMCPKLESLQLHWYNLDLVNLTQAQIEEQHFFNRIADTCPIARLKQCTLQGIYTSEEKLHYFLRRRRLCSLTMEQIRLDSGTFQPIFEYLSLNTRRLRYLHFDDFWEDKLLYFDGPGQPHFPSTSGPNLPNSITRTGRETRRRIRYCFSVGVSLPSADCRQWMEKHWRLYGPPRAVYA</sequence>
<dbReference type="EMBL" id="JNOM01000026">
    <property type="protein sequence ID" value="KNG89705.1"/>
    <property type="molecule type" value="Genomic_DNA"/>
</dbReference>